<dbReference type="CDD" id="cd06289">
    <property type="entry name" value="PBP1_MalI-like"/>
    <property type="match status" value="1"/>
</dbReference>
<dbReference type="Pfam" id="PF00356">
    <property type="entry name" value="LacI"/>
    <property type="match status" value="1"/>
</dbReference>
<evidence type="ECO:0000313" key="5">
    <source>
        <dbReference type="EMBL" id="MDT1064547.1"/>
    </source>
</evidence>
<evidence type="ECO:0000256" key="2">
    <source>
        <dbReference type="ARBA" id="ARBA00023125"/>
    </source>
</evidence>
<keyword evidence="3" id="KW-0804">Transcription</keyword>
<comment type="caution">
    <text evidence="5">The sequence shown here is derived from an EMBL/GenBank/DDBJ whole genome shotgun (WGS) entry which is preliminary data.</text>
</comment>
<reference evidence="6" key="1">
    <citation type="submission" date="2023-07" db="EMBL/GenBank/DDBJ databases">
        <title>Characterization of two Paracoccaceae strains isolated from Phycosphere and proposal of Xinfangfangia lacusdiani sp. nov.</title>
        <authorList>
            <person name="Deng Y."/>
            <person name="Zhang Y.Q."/>
        </authorList>
    </citation>
    <scope>NUCLEOTIDE SEQUENCE [LARGE SCALE GENOMIC DNA]</scope>
    <source>
        <strain evidence="6">CPCC 101403</strain>
    </source>
</reference>
<dbReference type="InterPro" id="IPR001761">
    <property type="entry name" value="Peripla_BP/Lac1_sug-bd_dom"/>
</dbReference>
<name>A0ABU3EJW9_9RHOB</name>
<gene>
    <name evidence="5" type="ORF">RM190_21990</name>
</gene>
<accession>A0ABU3EJW9</accession>
<organism evidence="5 6">
    <name type="scientific">Paracoccus broussonetiae</name>
    <dbReference type="NCBI Taxonomy" id="3075834"/>
    <lineage>
        <taxon>Bacteria</taxon>
        <taxon>Pseudomonadati</taxon>
        <taxon>Pseudomonadota</taxon>
        <taxon>Alphaproteobacteria</taxon>
        <taxon>Rhodobacterales</taxon>
        <taxon>Paracoccaceae</taxon>
        <taxon>Paracoccus</taxon>
    </lineage>
</organism>
<dbReference type="Gene3D" id="1.10.260.40">
    <property type="entry name" value="lambda repressor-like DNA-binding domains"/>
    <property type="match status" value="1"/>
</dbReference>
<keyword evidence="1" id="KW-0805">Transcription regulation</keyword>
<keyword evidence="2 5" id="KW-0238">DNA-binding</keyword>
<dbReference type="InterPro" id="IPR010982">
    <property type="entry name" value="Lambda_DNA-bd_dom_sf"/>
</dbReference>
<dbReference type="PROSITE" id="PS50932">
    <property type="entry name" value="HTH_LACI_2"/>
    <property type="match status" value="1"/>
</dbReference>
<protein>
    <submittedName>
        <fullName evidence="5">LacI family DNA-binding transcriptional regulator</fullName>
    </submittedName>
</protein>
<dbReference type="RefSeq" id="WP_311761632.1">
    <property type="nucleotide sequence ID" value="NZ_JAVRQI010000025.1"/>
</dbReference>
<dbReference type="SUPFAM" id="SSF53822">
    <property type="entry name" value="Periplasmic binding protein-like I"/>
    <property type="match status" value="1"/>
</dbReference>
<dbReference type="SUPFAM" id="SSF47413">
    <property type="entry name" value="lambda repressor-like DNA-binding domains"/>
    <property type="match status" value="1"/>
</dbReference>
<dbReference type="InterPro" id="IPR028082">
    <property type="entry name" value="Peripla_BP_I"/>
</dbReference>
<dbReference type="Gene3D" id="3.40.50.2300">
    <property type="match status" value="2"/>
</dbReference>
<dbReference type="PANTHER" id="PTHR30146">
    <property type="entry name" value="LACI-RELATED TRANSCRIPTIONAL REPRESSOR"/>
    <property type="match status" value="1"/>
</dbReference>
<dbReference type="Proteomes" id="UP001251085">
    <property type="component" value="Unassembled WGS sequence"/>
</dbReference>
<sequence length="344" mass="36588">MASGRKKNSVALVDVAREAGVSTATVSLALQEGSRISAETRERVRKAVEKTGYRYNRFAAKLRTGQSRTIGLLITDISNPYFAALASGVETVLDAHGYMTFLVNSGDQSARQSRQLSTLMEHGVDGLLLSPAEGTDVHSVSELIQSGRPVVQVSRWVANLPCDIVAPDNTAMAKELTRHLLMLGHRRIGFLGGTEGRSARIERLAGYSQALAAAGIPLDPALTPTGAPTRDNGALLLREVMAIDNPPTAVICYHDLMALGALRAARDLGLKVGSDFAIVGFDDITEAALSIPSLTTVHIDAESIGRAAATQLLARLDGDEAEPRHLTIPAHLVVRESCGGARRQ</sequence>
<dbReference type="SMART" id="SM00354">
    <property type="entry name" value="HTH_LACI"/>
    <property type="match status" value="1"/>
</dbReference>
<dbReference type="CDD" id="cd01392">
    <property type="entry name" value="HTH_LacI"/>
    <property type="match status" value="1"/>
</dbReference>
<keyword evidence="6" id="KW-1185">Reference proteome</keyword>
<dbReference type="PANTHER" id="PTHR30146:SF109">
    <property type="entry name" value="HTH-TYPE TRANSCRIPTIONAL REGULATOR GALS"/>
    <property type="match status" value="1"/>
</dbReference>
<evidence type="ECO:0000256" key="3">
    <source>
        <dbReference type="ARBA" id="ARBA00023163"/>
    </source>
</evidence>
<dbReference type="PROSITE" id="PS00356">
    <property type="entry name" value="HTH_LACI_1"/>
    <property type="match status" value="1"/>
</dbReference>
<dbReference type="EMBL" id="JAVRQI010000025">
    <property type="protein sequence ID" value="MDT1064547.1"/>
    <property type="molecule type" value="Genomic_DNA"/>
</dbReference>
<feature type="domain" description="HTH lacI-type" evidence="4">
    <location>
        <begin position="14"/>
        <end position="64"/>
    </location>
</feature>
<dbReference type="Pfam" id="PF00532">
    <property type="entry name" value="Peripla_BP_1"/>
    <property type="match status" value="1"/>
</dbReference>
<dbReference type="InterPro" id="IPR000843">
    <property type="entry name" value="HTH_LacI"/>
</dbReference>
<evidence type="ECO:0000256" key="1">
    <source>
        <dbReference type="ARBA" id="ARBA00023015"/>
    </source>
</evidence>
<evidence type="ECO:0000259" key="4">
    <source>
        <dbReference type="PROSITE" id="PS50932"/>
    </source>
</evidence>
<proteinExistence type="predicted"/>
<dbReference type="GO" id="GO:0003677">
    <property type="term" value="F:DNA binding"/>
    <property type="evidence" value="ECO:0007669"/>
    <property type="project" value="UniProtKB-KW"/>
</dbReference>
<evidence type="ECO:0000313" key="6">
    <source>
        <dbReference type="Proteomes" id="UP001251085"/>
    </source>
</evidence>